<dbReference type="EMBL" id="JBHTIS010001346">
    <property type="protein sequence ID" value="MFD1047989.1"/>
    <property type="molecule type" value="Genomic_DNA"/>
</dbReference>
<name>A0ABW3ME57_9PSEU</name>
<organism evidence="2 3">
    <name type="scientific">Kibdelosporangium lantanae</name>
    <dbReference type="NCBI Taxonomy" id="1497396"/>
    <lineage>
        <taxon>Bacteria</taxon>
        <taxon>Bacillati</taxon>
        <taxon>Actinomycetota</taxon>
        <taxon>Actinomycetes</taxon>
        <taxon>Pseudonocardiales</taxon>
        <taxon>Pseudonocardiaceae</taxon>
        <taxon>Kibdelosporangium</taxon>
    </lineage>
</organism>
<sequence>RNRTAAAPAISAVMAAVIGSLVIGVVISSTRGQEEASSSMRIGDVSVYSPDLGKGMSFDQARTALRATMPVDQTYDVNTATCGGADCMLYVQSPEGQSCPYLASVLNHRPTDADQAAALKDPRCAYTRYESRYFGFAGVNGGGLVMTVVIDPGAAAAVSDLPEEDVPAVTEALRQGKVVVDYGTPVPNGTVTLASKRMGHQEEPPQTTTATAFALPHRPRAGITMMTPETATKLGFGLKPFVTLATTTRMPTVAESDALEATLGNTYGSYVERGPSTDNSTLVVLAIVAGLITLGSAAHRTYRGEHQ</sequence>
<feature type="transmembrane region" description="Helical" evidence="1">
    <location>
        <begin position="282"/>
        <end position="302"/>
    </location>
</feature>
<keyword evidence="1" id="KW-1133">Transmembrane helix</keyword>
<feature type="non-terminal residue" evidence="2">
    <location>
        <position position="1"/>
    </location>
</feature>
<dbReference type="Proteomes" id="UP001597045">
    <property type="component" value="Unassembled WGS sequence"/>
</dbReference>
<accession>A0ABW3ME57</accession>
<keyword evidence="3" id="KW-1185">Reference proteome</keyword>
<evidence type="ECO:0000313" key="3">
    <source>
        <dbReference type="Proteomes" id="UP001597045"/>
    </source>
</evidence>
<protein>
    <recommendedName>
        <fullName evidence="4">ABC transporter permease</fullName>
    </recommendedName>
</protein>
<evidence type="ECO:0000256" key="1">
    <source>
        <dbReference type="SAM" id="Phobius"/>
    </source>
</evidence>
<comment type="caution">
    <text evidence="2">The sequence shown here is derived from an EMBL/GenBank/DDBJ whole genome shotgun (WGS) entry which is preliminary data.</text>
</comment>
<keyword evidence="1" id="KW-0812">Transmembrane</keyword>
<gene>
    <name evidence="2" type="ORF">ACFQ1S_21845</name>
</gene>
<keyword evidence="1" id="KW-0472">Membrane</keyword>
<evidence type="ECO:0000313" key="2">
    <source>
        <dbReference type="EMBL" id="MFD1047989.1"/>
    </source>
</evidence>
<proteinExistence type="predicted"/>
<reference evidence="3" key="1">
    <citation type="journal article" date="2019" name="Int. J. Syst. Evol. Microbiol.">
        <title>The Global Catalogue of Microorganisms (GCM) 10K type strain sequencing project: providing services to taxonomists for standard genome sequencing and annotation.</title>
        <authorList>
            <consortium name="The Broad Institute Genomics Platform"/>
            <consortium name="The Broad Institute Genome Sequencing Center for Infectious Disease"/>
            <person name="Wu L."/>
            <person name="Ma J."/>
        </authorList>
    </citation>
    <scope>NUCLEOTIDE SEQUENCE [LARGE SCALE GENOMIC DNA]</scope>
    <source>
        <strain evidence="3">JCM 31486</strain>
    </source>
</reference>
<feature type="transmembrane region" description="Helical" evidence="1">
    <location>
        <begin position="6"/>
        <end position="27"/>
    </location>
</feature>
<evidence type="ECO:0008006" key="4">
    <source>
        <dbReference type="Google" id="ProtNLM"/>
    </source>
</evidence>